<evidence type="ECO:0000313" key="3">
    <source>
        <dbReference type="EMBL" id="MBK7676053.1"/>
    </source>
</evidence>
<feature type="chain" id="PRO_5037804938" evidence="2">
    <location>
        <begin position="31"/>
        <end position="300"/>
    </location>
</feature>
<dbReference type="Proteomes" id="UP000697998">
    <property type="component" value="Unassembled WGS sequence"/>
</dbReference>
<dbReference type="AlphaFoldDB" id="A0A935PZ46"/>
<keyword evidence="2" id="KW-0732">Signal</keyword>
<evidence type="ECO:0000256" key="2">
    <source>
        <dbReference type="SAM" id="SignalP"/>
    </source>
</evidence>
<dbReference type="InterPro" id="IPR021556">
    <property type="entry name" value="DUF2950"/>
</dbReference>
<gene>
    <name evidence="3" type="ORF">IPJ27_15610</name>
</gene>
<feature type="region of interest" description="Disordered" evidence="1">
    <location>
        <begin position="180"/>
        <end position="202"/>
    </location>
</feature>
<accession>A0A935PZ46</accession>
<organism evidence="3 4">
    <name type="scientific">Candidatus Accumulibacter proximus</name>
    <dbReference type="NCBI Taxonomy" id="2954385"/>
    <lineage>
        <taxon>Bacteria</taxon>
        <taxon>Pseudomonadati</taxon>
        <taxon>Pseudomonadota</taxon>
        <taxon>Betaproteobacteria</taxon>
        <taxon>Candidatus Accumulibacter</taxon>
    </lineage>
</organism>
<name>A0A935PZ46_9PROT</name>
<evidence type="ECO:0000256" key="1">
    <source>
        <dbReference type="SAM" id="MobiDB-lite"/>
    </source>
</evidence>
<dbReference type="PROSITE" id="PS51257">
    <property type="entry name" value="PROKAR_LIPOPROTEIN"/>
    <property type="match status" value="1"/>
</dbReference>
<feature type="signal peptide" evidence="2">
    <location>
        <begin position="1"/>
        <end position="30"/>
    </location>
</feature>
<protein>
    <submittedName>
        <fullName evidence="3">DUF2950 domain-containing protein</fullName>
    </submittedName>
</protein>
<sequence length="300" mass="32641">MKGPMMSNRWLQATTALICALAMSVSCAVAGTPRIFASPEIAAEALVDSLARNDDAEMRAILGSEDERLMSLDDLASEDRLAFLVAWAKGHRILRDSDTRARLEVSSGWTLPIPLVRSGSGWIFDTRAGREEMRTRRIGRNELAAIQTMYAYVDAQREYAAQDRNGDGVLEFAQKILSSPGKQDGLSWPTAADEPESPAGPLLETKDLTEGYHGYRFKVLKAQGKAAQGGARNYVNGGRMTEGFALVGWPARYGETGLMTFIVNQDGTVYQKHLGPRSAAIAGAMTRFDPDGLWTALPAP</sequence>
<reference evidence="3 4" key="1">
    <citation type="submission" date="2020-10" db="EMBL/GenBank/DDBJ databases">
        <title>Connecting structure to function with the recovery of over 1000 high-quality activated sludge metagenome-assembled genomes encoding full-length rRNA genes using long-read sequencing.</title>
        <authorList>
            <person name="Singleton C.M."/>
            <person name="Petriglieri F."/>
            <person name="Kristensen J.M."/>
            <person name="Kirkegaard R.H."/>
            <person name="Michaelsen T.Y."/>
            <person name="Andersen M.H."/>
            <person name="Karst S.M."/>
            <person name="Dueholm M.S."/>
            <person name="Nielsen P.H."/>
            <person name="Albertsen M."/>
        </authorList>
    </citation>
    <scope>NUCLEOTIDE SEQUENCE [LARGE SCALE GENOMIC DNA]</scope>
    <source>
        <strain evidence="3">EsbW_18-Q3-R4-48_BATAC.285</strain>
    </source>
</reference>
<dbReference type="Pfam" id="PF11453">
    <property type="entry name" value="DUF2950"/>
    <property type="match status" value="1"/>
</dbReference>
<proteinExistence type="predicted"/>
<evidence type="ECO:0000313" key="4">
    <source>
        <dbReference type="Proteomes" id="UP000697998"/>
    </source>
</evidence>
<dbReference type="EMBL" id="JADJMH010000016">
    <property type="protein sequence ID" value="MBK7676053.1"/>
    <property type="molecule type" value="Genomic_DNA"/>
</dbReference>
<comment type="caution">
    <text evidence="3">The sequence shown here is derived from an EMBL/GenBank/DDBJ whole genome shotgun (WGS) entry which is preliminary data.</text>
</comment>